<organism evidence="1 2">
    <name type="scientific">Puia dinghuensis</name>
    <dbReference type="NCBI Taxonomy" id="1792502"/>
    <lineage>
        <taxon>Bacteria</taxon>
        <taxon>Pseudomonadati</taxon>
        <taxon>Bacteroidota</taxon>
        <taxon>Chitinophagia</taxon>
        <taxon>Chitinophagales</taxon>
        <taxon>Chitinophagaceae</taxon>
        <taxon>Puia</taxon>
    </lineage>
</organism>
<evidence type="ECO:0000313" key="2">
    <source>
        <dbReference type="Proteomes" id="UP000607559"/>
    </source>
</evidence>
<protein>
    <submittedName>
        <fullName evidence="1">Uncharacterized protein</fullName>
    </submittedName>
</protein>
<accession>A0A8J2UEI2</accession>
<evidence type="ECO:0000313" key="1">
    <source>
        <dbReference type="EMBL" id="GGB05723.1"/>
    </source>
</evidence>
<dbReference type="Proteomes" id="UP000607559">
    <property type="component" value="Unassembled WGS sequence"/>
</dbReference>
<comment type="caution">
    <text evidence="1">The sequence shown here is derived from an EMBL/GenBank/DDBJ whole genome shotgun (WGS) entry which is preliminary data.</text>
</comment>
<reference evidence="1" key="2">
    <citation type="submission" date="2020-09" db="EMBL/GenBank/DDBJ databases">
        <authorList>
            <person name="Sun Q."/>
            <person name="Zhou Y."/>
        </authorList>
    </citation>
    <scope>NUCLEOTIDE SEQUENCE</scope>
    <source>
        <strain evidence="1">CGMCC 1.15448</strain>
    </source>
</reference>
<keyword evidence="2" id="KW-1185">Reference proteome</keyword>
<name>A0A8J2UEI2_9BACT</name>
<proteinExistence type="predicted"/>
<gene>
    <name evidence="1" type="ORF">GCM10011511_31370</name>
</gene>
<dbReference type="AlphaFoldDB" id="A0A8J2UEI2"/>
<dbReference type="EMBL" id="BMJC01000003">
    <property type="protein sequence ID" value="GGB05723.1"/>
    <property type="molecule type" value="Genomic_DNA"/>
</dbReference>
<reference evidence="1" key="1">
    <citation type="journal article" date="2014" name="Int. J. Syst. Evol. Microbiol.">
        <title>Complete genome sequence of Corynebacterium casei LMG S-19264T (=DSM 44701T), isolated from a smear-ripened cheese.</title>
        <authorList>
            <consortium name="US DOE Joint Genome Institute (JGI-PGF)"/>
            <person name="Walter F."/>
            <person name="Albersmeier A."/>
            <person name="Kalinowski J."/>
            <person name="Ruckert C."/>
        </authorList>
    </citation>
    <scope>NUCLEOTIDE SEQUENCE</scope>
    <source>
        <strain evidence="1">CGMCC 1.15448</strain>
    </source>
</reference>
<sequence length="287" mass="32070">MRFVWVILLLLSGYGLRLQAQDLTGQWTGTAIGKISQKKQKLVLSITESDSSIGGVLHWYSPETQIIRHIIVSGRFYGKDSILTIREDSTMNLEEGRAGGPPGGFYILFYRRTAGRRDQLEGHWQAVGGWVGSTEELMIRLEKKAPPFIPMPVVKPPHKKKDSADNKPLQALLGRENVVAKTIPVQGTDTIRVALYDNGEIDGDSVSLFMNNVLLLQHLKLTAEPKVLLIPIDKSLPVNRLLLFAENLGRLPPNTALMEVTVHGKTYELFLSTDFRKNASVEFNLQE</sequence>
<dbReference type="RefSeq" id="WP_188933295.1">
    <property type="nucleotide sequence ID" value="NZ_BMJC01000003.1"/>
</dbReference>